<proteinExistence type="predicted"/>
<evidence type="ECO:0000313" key="1">
    <source>
        <dbReference type="EMBL" id="KZK07366.1"/>
    </source>
</evidence>
<organism evidence="1 2">
    <name type="scientific">Lactococcus lactis subsp. cremoris</name>
    <name type="common">Streptococcus cremoris</name>
    <dbReference type="NCBI Taxonomy" id="1359"/>
    <lineage>
        <taxon>Bacteria</taxon>
        <taxon>Bacillati</taxon>
        <taxon>Bacillota</taxon>
        <taxon>Bacilli</taxon>
        <taxon>Lactobacillales</taxon>
        <taxon>Streptococcaceae</taxon>
        <taxon>Lactococcus</taxon>
    </lineage>
</organism>
<sequence length="50" mass="5975">MKLLTDFESFIEVVELLLDEHTPNNKIFFINTLVYKILLEIIFANSERFI</sequence>
<comment type="caution">
    <text evidence="1">The sequence shown here is derived from an EMBL/GenBank/DDBJ whole genome shotgun (WGS) entry which is preliminary data.</text>
</comment>
<evidence type="ECO:0000313" key="2">
    <source>
        <dbReference type="Proteomes" id="UP000076519"/>
    </source>
</evidence>
<dbReference type="EMBL" id="LIYF01000014">
    <property type="protein sequence ID" value="KZK07366.1"/>
    <property type="molecule type" value="Genomic_DNA"/>
</dbReference>
<dbReference type="AlphaFoldDB" id="A0A161U1B8"/>
<dbReference type="PATRIC" id="fig|1359.32.peg.1587"/>
<dbReference type="Proteomes" id="UP000076519">
    <property type="component" value="Unassembled WGS sequence"/>
</dbReference>
<gene>
    <name evidence="1" type="ORF">AB996_0802</name>
</gene>
<accession>A0A161U1B8</accession>
<name>A0A161U1B8_LACLC</name>
<protein>
    <submittedName>
        <fullName evidence="1">Uncharacterized protein</fullName>
    </submittedName>
</protein>
<reference evidence="1 2" key="1">
    <citation type="submission" date="2015-08" db="EMBL/GenBank/DDBJ databases">
        <title>Draft Genome Sequences of 11 Lactococcus lactis subspecies cremoris strains.</title>
        <authorList>
            <person name="Wels M."/>
            <person name="Backus L."/>
            <person name="Boekhorst J."/>
            <person name="Dijkstra A."/>
            <person name="Beerthuizen M."/>
            <person name="Siezen R."/>
            <person name="Bachmann H."/>
            <person name="Van Hijum S."/>
        </authorList>
    </citation>
    <scope>NUCLEOTIDE SEQUENCE [LARGE SCALE GENOMIC DNA]</scope>
    <source>
        <strain evidence="1 2">KW10</strain>
    </source>
</reference>